<evidence type="ECO:0000259" key="5">
    <source>
        <dbReference type="Pfam" id="PF02902"/>
    </source>
</evidence>
<dbReference type="SUPFAM" id="SSF54001">
    <property type="entry name" value="Cysteine proteinases"/>
    <property type="match status" value="1"/>
</dbReference>
<accession>A0ABR2LLU8</accession>
<proteinExistence type="inferred from homology"/>
<evidence type="ECO:0000313" key="6">
    <source>
        <dbReference type="EMBL" id="KAK8945284.1"/>
    </source>
</evidence>
<reference evidence="6 7" key="1">
    <citation type="journal article" date="2022" name="Nat. Plants">
        <title>Genomes of leafy and leafless Platanthera orchids illuminate the evolution of mycoheterotrophy.</title>
        <authorList>
            <person name="Li M.H."/>
            <person name="Liu K.W."/>
            <person name="Li Z."/>
            <person name="Lu H.C."/>
            <person name="Ye Q.L."/>
            <person name="Zhang D."/>
            <person name="Wang J.Y."/>
            <person name="Li Y.F."/>
            <person name="Zhong Z.M."/>
            <person name="Liu X."/>
            <person name="Yu X."/>
            <person name="Liu D.K."/>
            <person name="Tu X.D."/>
            <person name="Liu B."/>
            <person name="Hao Y."/>
            <person name="Liao X.Y."/>
            <person name="Jiang Y.T."/>
            <person name="Sun W.H."/>
            <person name="Chen J."/>
            <person name="Chen Y.Q."/>
            <person name="Ai Y."/>
            <person name="Zhai J.W."/>
            <person name="Wu S.S."/>
            <person name="Zhou Z."/>
            <person name="Hsiao Y.Y."/>
            <person name="Wu W.L."/>
            <person name="Chen Y.Y."/>
            <person name="Lin Y.F."/>
            <person name="Hsu J.L."/>
            <person name="Li C.Y."/>
            <person name="Wang Z.W."/>
            <person name="Zhao X."/>
            <person name="Zhong W.Y."/>
            <person name="Ma X.K."/>
            <person name="Ma L."/>
            <person name="Huang J."/>
            <person name="Chen G.Z."/>
            <person name="Huang M.Z."/>
            <person name="Huang L."/>
            <person name="Peng D.H."/>
            <person name="Luo Y.B."/>
            <person name="Zou S.Q."/>
            <person name="Chen S.P."/>
            <person name="Lan S."/>
            <person name="Tsai W.C."/>
            <person name="Van de Peer Y."/>
            <person name="Liu Z.J."/>
        </authorList>
    </citation>
    <scope>NUCLEOTIDE SEQUENCE [LARGE SCALE GENOMIC DNA]</scope>
    <source>
        <strain evidence="6">Lor288</strain>
    </source>
</reference>
<keyword evidence="2" id="KW-0645">Protease</keyword>
<evidence type="ECO:0000313" key="7">
    <source>
        <dbReference type="Proteomes" id="UP001412067"/>
    </source>
</evidence>
<feature type="domain" description="Ubiquitin-like protease family profile" evidence="5">
    <location>
        <begin position="199"/>
        <end position="293"/>
    </location>
</feature>
<keyword evidence="4" id="KW-0175">Coiled coil</keyword>
<dbReference type="Gene3D" id="3.40.395.10">
    <property type="entry name" value="Adenoviral Proteinase, Chain A"/>
    <property type="match status" value="1"/>
</dbReference>
<organism evidence="6 7">
    <name type="scientific">Platanthera guangdongensis</name>
    <dbReference type="NCBI Taxonomy" id="2320717"/>
    <lineage>
        <taxon>Eukaryota</taxon>
        <taxon>Viridiplantae</taxon>
        <taxon>Streptophyta</taxon>
        <taxon>Embryophyta</taxon>
        <taxon>Tracheophyta</taxon>
        <taxon>Spermatophyta</taxon>
        <taxon>Magnoliopsida</taxon>
        <taxon>Liliopsida</taxon>
        <taxon>Asparagales</taxon>
        <taxon>Orchidaceae</taxon>
        <taxon>Orchidoideae</taxon>
        <taxon>Orchideae</taxon>
        <taxon>Orchidinae</taxon>
        <taxon>Platanthera</taxon>
    </lineage>
</organism>
<keyword evidence="3" id="KW-0378">Hydrolase</keyword>
<sequence>MLSDQSNILLSDADLLQFFSLPDLPTNIPLLHRLIRLYEPNKEAFLLKKYYVKLTVNEIAVILGLPNRGEEFSFKRAPYFAENQKHLLSEKNQLALEEPTPEVWFFEHSSMQVPVNPLGRPRIARLVSKGSFNYNFCRDLTTKLCVKDRFTEHNMEEQELLGAEDVESSFEAVGKLLHKKIIKRTREDIKKENEEIQKLKEENKKEKEMMCLMYVLLMHISSLYEDTGDAFSAATTGWNIELVDSSPKQLNSHDCGVFVIEYMEAASSSNKKNWEKCQDWQRMMPKFRAELADEMIRTFCIGSNKGLVQHKDLCNKRLGPPNCLTLSLIISK</sequence>
<evidence type="ECO:0000256" key="1">
    <source>
        <dbReference type="ARBA" id="ARBA00005234"/>
    </source>
</evidence>
<dbReference type="EMBL" id="JBBWWR010000017">
    <property type="protein sequence ID" value="KAK8945284.1"/>
    <property type="molecule type" value="Genomic_DNA"/>
</dbReference>
<feature type="coiled-coil region" evidence="4">
    <location>
        <begin position="179"/>
        <end position="209"/>
    </location>
</feature>
<dbReference type="InterPro" id="IPR003653">
    <property type="entry name" value="Peptidase_C48_C"/>
</dbReference>
<comment type="caution">
    <text evidence="6">The sequence shown here is derived from an EMBL/GenBank/DDBJ whole genome shotgun (WGS) entry which is preliminary data.</text>
</comment>
<keyword evidence="7" id="KW-1185">Reference proteome</keyword>
<comment type="similarity">
    <text evidence="1">Belongs to the peptidase C48 family.</text>
</comment>
<protein>
    <recommendedName>
        <fullName evidence="5">Ubiquitin-like protease family profile domain-containing protein</fullName>
    </recommendedName>
</protein>
<name>A0ABR2LLU8_9ASPA</name>
<dbReference type="Pfam" id="PF02902">
    <property type="entry name" value="Peptidase_C48"/>
    <property type="match status" value="1"/>
</dbReference>
<dbReference type="Proteomes" id="UP001412067">
    <property type="component" value="Unassembled WGS sequence"/>
</dbReference>
<gene>
    <name evidence="6" type="ORF">KSP40_PGU003453</name>
</gene>
<evidence type="ECO:0000256" key="3">
    <source>
        <dbReference type="ARBA" id="ARBA00022801"/>
    </source>
</evidence>
<dbReference type="InterPro" id="IPR038765">
    <property type="entry name" value="Papain-like_cys_pep_sf"/>
</dbReference>
<evidence type="ECO:0000256" key="4">
    <source>
        <dbReference type="SAM" id="Coils"/>
    </source>
</evidence>
<evidence type="ECO:0000256" key="2">
    <source>
        <dbReference type="ARBA" id="ARBA00022670"/>
    </source>
</evidence>